<comment type="caution">
    <text evidence="5">The sequence shown here is derived from an EMBL/GenBank/DDBJ whole genome shotgun (WGS) entry which is preliminary data.</text>
</comment>
<proteinExistence type="inferred from homology"/>
<feature type="compositionally biased region" description="Pro residues" evidence="3">
    <location>
        <begin position="185"/>
        <end position="198"/>
    </location>
</feature>
<feature type="region of interest" description="Disordered" evidence="3">
    <location>
        <begin position="436"/>
        <end position="480"/>
    </location>
</feature>
<feature type="domain" description="DNA replication factor Cdt1 C-terminal" evidence="4">
    <location>
        <begin position="562"/>
        <end position="648"/>
    </location>
</feature>
<feature type="compositionally biased region" description="Basic and acidic residues" evidence="3">
    <location>
        <begin position="460"/>
        <end position="474"/>
    </location>
</feature>
<dbReference type="EMBL" id="JAGTXO010000015">
    <property type="protein sequence ID" value="KAG8463758.1"/>
    <property type="molecule type" value="Genomic_DNA"/>
</dbReference>
<feature type="compositionally biased region" description="Low complexity" evidence="3">
    <location>
        <begin position="306"/>
        <end position="317"/>
    </location>
</feature>
<feature type="region of interest" description="Disordered" evidence="3">
    <location>
        <begin position="184"/>
        <end position="203"/>
    </location>
</feature>
<organism evidence="5 6">
    <name type="scientific">Diacronema lutheri</name>
    <name type="common">Unicellular marine alga</name>
    <name type="synonym">Monochrysis lutheri</name>
    <dbReference type="NCBI Taxonomy" id="2081491"/>
    <lineage>
        <taxon>Eukaryota</taxon>
        <taxon>Haptista</taxon>
        <taxon>Haptophyta</taxon>
        <taxon>Pavlovophyceae</taxon>
        <taxon>Pavlovales</taxon>
        <taxon>Pavlovaceae</taxon>
        <taxon>Diacronema</taxon>
    </lineage>
</organism>
<accession>A0A8J5XBX8</accession>
<feature type="compositionally biased region" description="Low complexity" evidence="3">
    <location>
        <begin position="287"/>
        <end position="296"/>
    </location>
</feature>
<comment type="similarity">
    <text evidence="1">Belongs to the Cdt1 family.</text>
</comment>
<feature type="compositionally biased region" description="Basic residues" evidence="3">
    <location>
        <begin position="23"/>
        <end position="34"/>
    </location>
</feature>
<feature type="region of interest" description="Disordered" evidence="3">
    <location>
        <begin position="287"/>
        <end position="317"/>
    </location>
</feature>
<evidence type="ECO:0000259" key="4">
    <source>
        <dbReference type="Pfam" id="PF16679"/>
    </source>
</evidence>
<feature type="region of interest" description="Disordered" evidence="3">
    <location>
        <begin position="1"/>
        <end position="65"/>
    </location>
</feature>
<feature type="compositionally biased region" description="Pro residues" evidence="3">
    <location>
        <begin position="447"/>
        <end position="457"/>
    </location>
</feature>
<evidence type="ECO:0000256" key="3">
    <source>
        <dbReference type="SAM" id="MobiDB-lite"/>
    </source>
</evidence>
<name>A0A8J5XBX8_DIALT</name>
<evidence type="ECO:0000256" key="2">
    <source>
        <dbReference type="ARBA" id="ARBA00023306"/>
    </source>
</evidence>
<evidence type="ECO:0000313" key="5">
    <source>
        <dbReference type="EMBL" id="KAG8463758.1"/>
    </source>
</evidence>
<dbReference type="Pfam" id="PF16679">
    <property type="entry name" value="CDT1_C"/>
    <property type="match status" value="1"/>
</dbReference>
<sequence length="694" mass="71063">MGARLPDFGAQSRKMSQHVLPYRTRRPTAQRTKRGRAEVEAETAGPLARKPRLVDEPPPGFGAIVSNKPRGALLVASVRGDVRPPSATAKHVAAGAAACVDEGESTTRRASHSEPPHSSPSRRATPPRAEKASAHVPSALPARAADAPGAAGRYAEGSAACLATPPRRTLPASLTSPIAGARLLLPPPIPSTPAPLPGTPSRRACSAPPILADRAATPGRSPLSHVLPMSFQRVEDQYCALETAMALLASRREPAFTLEHVRQLIRALPTSLAVRAAVVRDRHSAANPAARATVAATGSNGGVRSAGPGARAPDGGAHGAHAAIALHSDERIEYLFEWLPLGDAAPPTPAAGGPPLSQQRAAPAGARATAAGGGLAETARQAREQGEATGATVMPGGAPVWSQRDLVLSSEQGELRRQAAHANLVALAAAARRAGAEPGARDGSPVPVRPPLAPLPVPRARGDDGVHPRDDARAACEPSRAYPPGAAAAAGGAHGASADAAALVRRAAGAAHAPAGSAAVRRALEAAAAARPASAATAAVAERAAPAAHGLATLPAHIVDGVRRRQAAREARAAAQHGNVELNELRALPAIASAVRGCLRAHANRRAMPLLQVCAQIADSPLSRHAAHELEPLIRRLARAAPSWCEVRPAATWPGSRGPARVGTDLFVELAPEMELRELNALLARALREAEGTG</sequence>
<evidence type="ECO:0000313" key="6">
    <source>
        <dbReference type="Proteomes" id="UP000751190"/>
    </source>
</evidence>
<evidence type="ECO:0000256" key="1">
    <source>
        <dbReference type="ARBA" id="ARBA00008356"/>
    </source>
</evidence>
<feature type="compositionally biased region" description="Low complexity" evidence="3">
    <location>
        <begin position="87"/>
        <end position="98"/>
    </location>
</feature>
<keyword evidence="2" id="KW-0131">Cell cycle</keyword>
<reference evidence="5" key="1">
    <citation type="submission" date="2021-05" db="EMBL/GenBank/DDBJ databases">
        <title>The genome of the haptophyte Pavlova lutheri (Diacronema luteri, Pavlovales) - a model for lipid biosynthesis in eukaryotic algae.</title>
        <authorList>
            <person name="Hulatt C.J."/>
            <person name="Posewitz M.C."/>
        </authorList>
    </citation>
    <scope>NUCLEOTIDE SEQUENCE</scope>
    <source>
        <strain evidence="5">NIVA-4/92</strain>
    </source>
</reference>
<dbReference type="Proteomes" id="UP000751190">
    <property type="component" value="Unassembled WGS sequence"/>
</dbReference>
<feature type="region of interest" description="Disordered" evidence="3">
    <location>
        <begin position="84"/>
        <end position="147"/>
    </location>
</feature>
<feature type="compositionally biased region" description="Low complexity" evidence="3">
    <location>
        <begin position="346"/>
        <end position="370"/>
    </location>
</feature>
<feature type="region of interest" description="Disordered" evidence="3">
    <location>
        <begin position="346"/>
        <end position="399"/>
    </location>
</feature>
<dbReference type="InterPro" id="IPR032054">
    <property type="entry name" value="Cdt1_C"/>
</dbReference>
<gene>
    <name evidence="5" type="ORF">KFE25_004031</name>
</gene>
<protein>
    <recommendedName>
        <fullName evidence="4">DNA replication factor Cdt1 C-terminal domain-containing protein</fullName>
    </recommendedName>
</protein>
<keyword evidence="6" id="KW-1185">Reference proteome</keyword>
<feature type="compositionally biased region" description="Basic and acidic residues" evidence="3">
    <location>
        <begin position="105"/>
        <end position="115"/>
    </location>
</feature>
<dbReference type="Gene3D" id="1.10.10.1420">
    <property type="entry name" value="DNA replication factor Cdt1, C-terminal WH domain"/>
    <property type="match status" value="1"/>
</dbReference>
<dbReference type="InterPro" id="IPR038090">
    <property type="entry name" value="Cdt1_C_WH_dom_sf"/>
</dbReference>
<dbReference type="AlphaFoldDB" id="A0A8J5XBX8"/>